<dbReference type="InterPro" id="IPR028082">
    <property type="entry name" value="Peripla_BP_I"/>
</dbReference>
<organism evidence="7 8">
    <name type="scientific">Anaerobacterium chartisolvens</name>
    <dbReference type="NCBI Taxonomy" id="1297424"/>
    <lineage>
        <taxon>Bacteria</taxon>
        <taxon>Bacillati</taxon>
        <taxon>Bacillota</taxon>
        <taxon>Clostridia</taxon>
        <taxon>Eubacteriales</taxon>
        <taxon>Oscillospiraceae</taxon>
        <taxon>Anaerobacterium</taxon>
    </lineage>
</organism>
<dbReference type="Proteomes" id="UP000253034">
    <property type="component" value="Unassembled WGS sequence"/>
</dbReference>
<name>A0A369BBM0_9FIRM</name>
<feature type="chain" id="PRO_5039244206" evidence="5">
    <location>
        <begin position="24"/>
        <end position="355"/>
    </location>
</feature>
<proteinExistence type="inferred from homology"/>
<dbReference type="PANTHER" id="PTHR46847:SF1">
    <property type="entry name" value="D-ALLOSE-BINDING PERIPLASMIC PROTEIN-RELATED"/>
    <property type="match status" value="1"/>
</dbReference>
<reference evidence="7 8" key="1">
    <citation type="submission" date="2018-07" db="EMBL/GenBank/DDBJ databases">
        <title>Genomic Encyclopedia of Type Strains, Phase IV (KMG-IV): sequencing the most valuable type-strain genomes for metagenomic binning, comparative biology and taxonomic classification.</title>
        <authorList>
            <person name="Goeker M."/>
        </authorList>
    </citation>
    <scope>NUCLEOTIDE SEQUENCE [LARGE SCALE GENOMIC DNA]</scope>
    <source>
        <strain evidence="7 8">DSM 27016</strain>
    </source>
</reference>
<evidence type="ECO:0000313" key="8">
    <source>
        <dbReference type="Proteomes" id="UP000253034"/>
    </source>
</evidence>
<dbReference type="Gene3D" id="3.40.50.2300">
    <property type="match status" value="2"/>
</dbReference>
<feature type="domain" description="Periplasmic binding protein" evidence="6">
    <location>
        <begin position="70"/>
        <end position="316"/>
    </location>
</feature>
<feature type="region of interest" description="Disordered" evidence="4">
    <location>
        <begin position="33"/>
        <end position="54"/>
    </location>
</feature>
<dbReference type="GO" id="GO:0030313">
    <property type="term" value="C:cell envelope"/>
    <property type="evidence" value="ECO:0007669"/>
    <property type="project" value="UniProtKB-SubCell"/>
</dbReference>
<dbReference type="SUPFAM" id="SSF53822">
    <property type="entry name" value="Periplasmic binding protein-like I"/>
    <property type="match status" value="1"/>
</dbReference>
<evidence type="ECO:0000256" key="4">
    <source>
        <dbReference type="SAM" id="MobiDB-lite"/>
    </source>
</evidence>
<evidence type="ECO:0000313" key="7">
    <source>
        <dbReference type="EMBL" id="RCX17998.1"/>
    </source>
</evidence>
<evidence type="ECO:0000256" key="3">
    <source>
        <dbReference type="ARBA" id="ARBA00022729"/>
    </source>
</evidence>
<dbReference type="AlphaFoldDB" id="A0A369BBM0"/>
<accession>A0A369BBM0</accession>
<dbReference type="OrthoDB" id="9769193at2"/>
<feature type="signal peptide" evidence="5">
    <location>
        <begin position="1"/>
        <end position="23"/>
    </location>
</feature>
<evidence type="ECO:0000259" key="6">
    <source>
        <dbReference type="Pfam" id="PF13407"/>
    </source>
</evidence>
<keyword evidence="8" id="KW-1185">Reference proteome</keyword>
<comment type="similarity">
    <text evidence="2">Belongs to the bacterial solute-binding protein 2 family.</text>
</comment>
<dbReference type="RefSeq" id="WP_114297139.1">
    <property type="nucleotide sequence ID" value="NZ_QPJT01000006.1"/>
</dbReference>
<gene>
    <name evidence="7" type="ORF">DFR58_106167</name>
</gene>
<dbReference type="EMBL" id="QPJT01000006">
    <property type="protein sequence ID" value="RCX17998.1"/>
    <property type="molecule type" value="Genomic_DNA"/>
</dbReference>
<comment type="caution">
    <text evidence="7">The sequence shown here is derived from an EMBL/GenBank/DDBJ whole genome shotgun (WGS) entry which is preliminary data.</text>
</comment>
<dbReference type="GO" id="GO:0030246">
    <property type="term" value="F:carbohydrate binding"/>
    <property type="evidence" value="ECO:0007669"/>
    <property type="project" value="UniProtKB-ARBA"/>
</dbReference>
<evidence type="ECO:0000256" key="2">
    <source>
        <dbReference type="ARBA" id="ARBA00007639"/>
    </source>
</evidence>
<dbReference type="PANTHER" id="PTHR46847">
    <property type="entry name" value="D-ALLOSE-BINDING PERIPLASMIC PROTEIN-RELATED"/>
    <property type="match status" value="1"/>
</dbReference>
<dbReference type="PROSITE" id="PS51257">
    <property type="entry name" value="PROKAR_LIPOPROTEIN"/>
    <property type="match status" value="1"/>
</dbReference>
<comment type="subcellular location">
    <subcellularLocation>
        <location evidence="1">Cell envelope</location>
    </subcellularLocation>
</comment>
<dbReference type="InterPro" id="IPR025997">
    <property type="entry name" value="SBP_2_dom"/>
</dbReference>
<protein>
    <submittedName>
        <fullName evidence="7">Monosaccharide ABC transporter substrate-binding protein (CUT2 family)</fullName>
    </submittedName>
</protein>
<dbReference type="Pfam" id="PF13407">
    <property type="entry name" value="Peripla_BP_4"/>
    <property type="match status" value="1"/>
</dbReference>
<evidence type="ECO:0000256" key="1">
    <source>
        <dbReference type="ARBA" id="ARBA00004196"/>
    </source>
</evidence>
<evidence type="ECO:0000256" key="5">
    <source>
        <dbReference type="SAM" id="SignalP"/>
    </source>
</evidence>
<sequence>MNKRIWFFKLLLLLFCIILTACSAIVNSPDPANTPAASSSEAPEGNSADDPEVRGTAFAGSKDQAYFMCVFVKGTAYWKGVYKGFKAAGDQLGVRTEFAGCDEYDANAQLKVFEQIVAKKPKGIALSPISSEIFKDPIDKAIAAGIKVTTFASDSPDSKRLTIITTDDITQGRLAADYIAQKTGERGTIGIIERPNQTNHAKRVKAFMDRLEEKYPGMKVVSRATADGDEAKSARVAVAMIREHPDLSLIYCVAGIEGIGAGVGVKESGKPVKVFCYDVDPQIIDMIKDGTIFASFQPNTVNMGYWSMLCLYTAANNLIDPANDWKAANKSPLPTTIDNGIDVVTKENCDYFDIQ</sequence>
<keyword evidence="3 5" id="KW-0732">Signal</keyword>